<evidence type="ECO:0000313" key="1">
    <source>
        <dbReference type="EMBL" id="RIJ24670.1"/>
    </source>
</evidence>
<dbReference type="AlphaFoldDB" id="A0A399R0I2"/>
<reference evidence="1 2" key="1">
    <citation type="submission" date="2018-08" db="EMBL/GenBank/DDBJ databases">
        <title>Henriciella mobilis sp. nov., isolated from seawater.</title>
        <authorList>
            <person name="Cheng H."/>
            <person name="Wu Y.-H."/>
            <person name="Xu X.-W."/>
            <person name="Guo L.-L."/>
        </authorList>
    </citation>
    <scope>NUCLEOTIDE SEQUENCE [LARGE SCALE GENOMIC DNA]</scope>
    <source>
        <strain evidence="1 2">CCUG66934</strain>
    </source>
</reference>
<dbReference type="RefSeq" id="WP_119379859.1">
    <property type="nucleotide sequence ID" value="NZ_QWGB01000005.1"/>
</dbReference>
<dbReference type="Proteomes" id="UP000265431">
    <property type="component" value="Unassembled WGS sequence"/>
</dbReference>
<protein>
    <submittedName>
        <fullName evidence="1">Uncharacterized protein</fullName>
    </submittedName>
</protein>
<keyword evidence="2" id="KW-1185">Reference proteome</keyword>
<evidence type="ECO:0000313" key="2">
    <source>
        <dbReference type="Proteomes" id="UP000265431"/>
    </source>
</evidence>
<organism evidence="1 2">
    <name type="scientific">Henriciella barbarensis</name>
    <dbReference type="NCBI Taxonomy" id="86342"/>
    <lineage>
        <taxon>Bacteria</taxon>
        <taxon>Pseudomonadati</taxon>
        <taxon>Pseudomonadota</taxon>
        <taxon>Alphaproteobacteria</taxon>
        <taxon>Hyphomonadales</taxon>
        <taxon>Hyphomonadaceae</taxon>
        <taxon>Henriciella</taxon>
    </lineage>
</organism>
<sequence length="70" mass="7614">MARNDLPKKLMADVTMALEDAHEAAVQAQSPKLCGLMFERLAALAIANARKAIELAESALEAHRKNRPDS</sequence>
<accession>A0A399R0I2</accession>
<dbReference type="OrthoDB" id="7634081at2"/>
<dbReference type="EMBL" id="QWGB01000005">
    <property type="protein sequence ID" value="RIJ24670.1"/>
    <property type="molecule type" value="Genomic_DNA"/>
</dbReference>
<proteinExistence type="predicted"/>
<name>A0A399R0I2_9PROT</name>
<gene>
    <name evidence="1" type="ORF">D1224_10720</name>
</gene>
<comment type="caution">
    <text evidence="1">The sequence shown here is derived from an EMBL/GenBank/DDBJ whole genome shotgun (WGS) entry which is preliminary data.</text>
</comment>